<dbReference type="PANTHER" id="PTHR37984:SF11">
    <property type="entry name" value="INTEGRASE CATALYTIC DOMAIN-CONTAINING PROTEIN"/>
    <property type="match status" value="1"/>
</dbReference>
<evidence type="ECO:0000313" key="4">
    <source>
        <dbReference type="Proteomes" id="UP000708208"/>
    </source>
</evidence>
<dbReference type="PANTHER" id="PTHR37984">
    <property type="entry name" value="PROTEIN CBG26694"/>
    <property type="match status" value="1"/>
</dbReference>
<comment type="caution">
    <text evidence="3">The sequence shown here is derived from an EMBL/GenBank/DDBJ whole genome shotgun (WGS) entry which is preliminary data.</text>
</comment>
<feature type="compositionally biased region" description="Low complexity" evidence="1">
    <location>
        <begin position="46"/>
        <end position="86"/>
    </location>
</feature>
<dbReference type="OrthoDB" id="425619at2759"/>
<feature type="domain" description="Reverse transcriptase/retrotransposon-derived protein RNase H-like" evidence="2">
    <location>
        <begin position="108"/>
        <end position="152"/>
    </location>
</feature>
<feature type="non-terminal residue" evidence="3">
    <location>
        <position position="1"/>
    </location>
</feature>
<dbReference type="Pfam" id="PF17919">
    <property type="entry name" value="RT_RNaseH_2"/>
    <property type="match status" value="1"/>
</dbReference>
<dbReference type="Proteomes" id="UP000708208">
    <property type="component" value="Unassembled WGS sequence"/>
</dbReference>
<feature type="compositionally biased region" description="Polar residues" evidence="1">
    <location>
        <begin position="16"/>
        <end position="45"/>
    </location>
</feature>
<protein>
    <recommendedName>
        <fullName evidence="2">Reverse transcriptase/retrotransposon-derived protein RNase H-like domain-containing protein</fullName>
    </recommendedName>
</protein>
<dbReference type="InterPro" id="IPR050951">
    <property type="entry name" value="Retrovirus_Pol_polyprotein"/>
</dbReference>
<name>A0A8J2LQ60_9HEXA</name>
<keyword evidence="4" id="KW-1185">Reference proteome</keyword>
<feature type="region of interest" description="Disordered" evidence="1">
    <location>
        <begin position="1"/>
        <end position="89"/>
    </location>
</feature>
<sequence length="154" mass="18031">RYQPPPDLMQFEEHPPQQNYPPTENYSQSYNHPPQRNYQQPVNNFPNYQRPRPNPQYQGNQQPQYPVNQQSQYQSQQQRSQGPQPNWVNRSYALPLHNLTKKDVPFVWGEDEETTFQTLKDAMVNAPVLDYFDAEASIRIVSDASGYRIGATCE</sequence>
<dbReference type="InterPro" id="IPR041577">
    <property type="entry name" value="RT_RNaseH_2"/>
</dbReference>
<evidence type="ECO:0000313" key="3">
    <source>
        <dbReference type="EMBL" id="CAG7826280.1"/>
    </source>
</evidence>
<organism evidence="3 4">
    <name type="scientific">Allacma fusca</name>
    <dbReference type="NCBI Taxonomy" id="39272"/>
    <lineage>
        <taxon>Eukaryota</taxon>
        <taxon>Metazoa</taxon>
        <taxon>Ecdysozoa</taxon>
        <taxon>Arthropoda</taxon>
        <taxon>Hexapoda</taxon>
        <taxon>Collembola</taxon>
        <taxon>Symphypleona</taxon>
        <taxon>Sminthuridae</taxon>
        <taxon>Allacma</taxon>
    </lineage>
</organism>
<proteinExistence type="predicted"/>
<evidence type="ECO:0000256" key="1">
    <source>
        <dbReference type="SAM" id="MobiDB-lite"/>
    </source>
</evidence>
<feature type="non-terminal residue" evidence="3">
    <location>
        <position position="154"/>
    </location>
</feature>
<accession>A0A8J2LQ60</accession>
<dbReference type="EMBL" id="CAJVCH010539229">
    <property type="protein sequence ID" value="CAG7826280.1"/>
    <property type="molecule type" value="Genomic_DNA"/>
</dbReference>
<evidence type="ECO:0000259" key="2">
    <source>
        <dbReference type="Pfam" id="PF17919"/>
    </source>
</evidence>
<dbReference type="AlphaFoldDB" id="A0A8J2LQ60"/>
<gene>
    <name evidence="3" type="ORF">AFUS01_LOCUS36340</name>
</gene>
<reference evidence="3" key="1">
    <citation type="submission" date="2021-06" db="EMBL/GenBank/DDBJ databases">
        <authorList>
            <person name="Hodson N. C."/>
            <person name="Mongue J. A."/>
            <person name="Jaron S. K."/>
        </authorList>
    </citation>
    <scope>NUCLEOTIDE SEQUENCE</scope>
</reference>